<evidence type="ECO:0000256" key="1">
    <source>
        <dbReference type="SAM" id="MobiDB-lite"/>
    </source>
</evidence>
<dbReference type="Gene3D" id="2.60.40.770">
    <property type="match status" value="2"/>
</dbReference>
<protein>
    <submittedName>
        <fullName evidence="3">Niemann-Pick C2 protein</fullName>
    </submittedName>
</protein>
<evidence type="ECO:0000313" key="3">
    <source>
        <dbReference type="EMBL" id="GAA36356.2"/>
    </source>
</evidence>
<feature type="region of interest" description="Disordered" evidence="1">
    <location>
        <begin position="186"/>
        <end position="210"/>
    </location>
</feature>
<accession>H2KVU3</accession>
<dbReference type="Pfam" id="PF02221">
    <property type="entry name" value="E1_DerP2_DerF2"/>
    <property type="match status" value="1"/>
</dbReference>
<proteinExistence type="predicted"/>
<dbReference type="AlphaFoldDB" id="H2KVU3"/>
<organism evidence="3 4">
    <name type="scientific">Clonorchis sinensis</name>
    <name type="common">Chinese liver fluke</name>
    <dbReference type="NCBI Taxonomy" id="79923"/>
    <lineage>
        <taxon>Eukaryota</taxon>
        <taxon>Metazoa</taxon>
        <taxon>Spiralia</taxon>
        <taxon>Lophotrochozoa</taxon>
        <taxon>Platyhelminthes</taxon>
        <taxon>Trematoda</taxon>
        <taxon>Digenea</taxon>
        <taxon>Opisthorchiida</taxon>
        <taxon>Opisthorchiata</taxon>
        <taxon>Opisthorchiidae</taxon>
        <taxon>Clonorchis</taxon>
    </lineage>
</organism>
<evidence type="ECO:0000313" key="4">
    <source>
        <dbReference type="Proteomes" id="UP000008909"/>
    </source>
</evidence>
<feature type="non-terminal residue" evidence="3">
    <location>
        <position position="1"/>
    </location>
</feature>
<dbReference type="Proteomes" id="UP000008909">
    <property type="component" value="Unassembled WGS sequence"/>
</dbReference>
<name>H2KVU3_CLOSI</name>
<gene>
    <name evidence="3" type="ORF">CLF_113202</name>
</gene>
<dbReference type="InterPro" id="IPR003172">
    <property type="entry name" value="ML_dom"/>
</dbReference>
<keyword evidence="4" id="KW-1185">Reference proteome</keyword>
<dbReference type="SUPFAM" id="SSF81296">
    <property type="entry name" value="E set domains"/>
    <property type="match status" value="2"/>
</dbReference>
<evidence type="ECO:0000259" key="2">
    <source>
        <dbReference type="Pfam" id="PF02221"/>
    </source>
</evidence>
<reference evidence="3" key="1">
    <citation type="journal article" date="2011" name="Genome Biol.">
        <title>The draft genome of the carcinogenic human liver fluke Clonorchis sinensis.</title>
        <authorList>
            <person name="Wang X."/>
            <person name="Chen W."/>
            <person name="Huang Y."/>
            <person name="Sun J."/>
            <person name="Men J."/>
            <person name="Liu H."/>
            <person name="Luo F."/>
            <person name="Guo L."/>
            <person name="Lv X."/>
            <person name="Deng C."/>
            <person name="Zhou C."/>
            <person name="Fan Y."/>
            <person name="Li X."/>
            <person name="Huang L."/>
            <person name="Hu Y."/>
            <person name="Liang C."/>
            <person name="Hu X."/>
            <person name="Xu J."/>
            <person name="Yu X."/>
        </authorList>
    </citation>
    <scope>NUCLEOTIDE SEQUENCE [LARGE SCALE GENOMIC DNA]</scope>
    <source>
        <strain evidence="3">Henan</strain>
    </source>
</reference>
<dbReference type="InterPro" id="IPR014756">
    <property type="entry name" value="Ig_E-set"/>
</dbReference>
<feature type="compositionally biased region" description="Polar residues" evidence="1">
    <location>
        <begin position="189"/>
        <end position="203"/>
    </location>
</feature>
<dbReference type="EMBL" id="DF145050">
    <property type="protein sequence ID" value="GAA36356.2"/>
    <property type="molecule type" value="Genomic_DNA"/>
</dbReference>
<sequence>LNCRRRKHEVCGIARLHKPSREQSRCTVWVRTTEIPVNECATHDRLVSVATIFEISPYIFIKETTHKVAENFSTAHDRFHPSISGSPGRRSPRVSVNRTFYLNPNWTDCDKYTGSKNVTVWSVKLTPCNGHPCSLIKGKDASIDIDFMADCYVSRMSVTHQSDERTSVRMCLVTWRMQAKQVPKFPASEQVTNSPASFEQTSGIEPGNPSVQGKIGEVYMPLPLPVGDMCQNLAPSCPIQAGKNYTYRYMIEVSDTYPSCYGTQSVLSRQNDQVRFIP</sequence>
<feature type="domain" description="MD-2-related lipid-recognition" evidence="2">
    <location>
        <begin position="205"/>
        <end position="260"/>
    </location>
</feature>